<dbReference type="Gene3D" id="1.10.4160.10">
    <property type="entry name" value="Hydantoin permease"/>
    <property type="match status" value="1"/>
</dbReference>
<organism evidence="9 10">
    <name type="scientific">Marasmius oreades</name>
    <name type="common">fairy-ring Marasmius</name>
    <dbReference type="NCBI Taxonomy" id="181124"/>
    <lineage>
        <taxon>Eukaryota</taxon>
        <taxon>Fungi</taxon>
        <taxon>Dikarya</taxon>
        <taxon>Basidiomycota</taxon>
        <taxon>Agaricomycotina</taxon>
        <taxon>Agaricomycetes</taxon>
        <taxon>Agaricomycetidae</taxon>
        <taxon>Agaricales</taxon>
        <taxon>Marasmiineae</taxon>
        <taxon>Marasmiaceae</taxon>
        <taxon>Marasmius</taxon>
    </lineage>
</organism>
<dbReference type="RefSeq" id="XP_043014203.1">
    <property type="nucleotide sequence ID" value="XM_043149597.1"/>
</dbReference>
<evidence type="ECO:0000256" key="1">
    <source>
        <dbReference type="ARBA" id="ARBA00004141"/>
    </source>
</evidence>
<protein>
    <submittedName>
        <fullName evidence="9">Uncharacterized protein</fullName>
    </submittedName>
</protein>
<dbReference type="InterPro" id="IPR026030">
    <property type="entry name" value="Pur-cyt_permease_Fcy2/21/22"/>
</dbReference>
<dbReference type="PANTHER" id="PTHR31806">
    <property type="entry name" value="PURINE-CYTOSINE PERMEASE FCY2-RELATED"/>
    <property type="match status" value="1"/>
</dbReference>
<name>A0A9P7UZX4_9AGAR</name>
<dbReference type="GeneID" id="66074129"/>
<feature type="transmembrane region" description="Helical" evidence="8">
    <location>
        <begin position="79"/>
        <end position="99"/>
    </location>
</feature>
<dbReference type="InterPro" id="IPR001248">
    <property type="entry name" value="Pur-cyt_permease"/>
</dbReference>
<dbReference type="GO" id="GO:0005886">
    <property type="term" value="C:plasma membrane"/>
    <property type="evidence" value="ECO:0007669"/>
    <property type="project" value="TreeGrafter"/>
</dbReference>
<comment type="similarity">
    <text evidence="2">Belongs to the purine-cytosine permease (2.A.39) family.</text>
</comment>
<comment type="subcellular location">
    <subcellularLocation>
        <location evidence="1">Membrane</location>
        <topology evidence="1">Multi-pass membrane protein</topology>
    </subcellularLocation>
</comment>
<evidence type="ECO:0000313" key="9">
    <source>
        <dbReference type="EMBL" id="KAG7097733.1"/>
    </source>
</evidence>
<comment type="caution">
    <text evidence="9">The sequence shown here is derived from an EMBL/GenBank/DDBJ whole genome shotgun (WGS) entry which is preliminary data.</text>
</comment>
<evidence type="ECO:0000256" key="5">
    <source>
        <dbReference type="ARBA" id="ARBA00022989"/>
    </source>
</evidence>
<keyword evidence="6 8" id="KW-0472">Membrane</keyword>
<evidence type="ECO:0000256" key="7">
    <source>
        <dbReference type="SAM" id="MobiDB-lite"/>
    </source>
</evidence>
<dbReference type="Pfam" id="PF02133">
    <property type="entry name" value="Transp_cyt_pur"/>
    <property type="match status" value="1"/>
</dbReference>
<dbReference type="GO" id="GO:0022857">
    <property type="term" value="F:transmembrane transporter activity"/>
    <property type="evidence" value="ECO:0007669"/>
    <property type="project" value="InterPro"/>
</dbReference>
<dbReference type="EMBL" id="CM032182">
    <property type="protein sequence ID" value="KAG7097733.1"/>
    <property type="molecule type" value="Genomic_DNA"/>
</dbReference>
<evidence type="ECO:0000256" key="4">
    <source>
        <dbReference type="ARBA" id="ARBA00022692"/>
    </source>
</evidence>
<dbReference type="KEGG" id="more:E1B28_005053"/>
<accession>A0A9P7UZX4</accession>
<proteinExistence type="inferred from homology"/>
<feature type="transmembrane region" description="Helical" evidence="8">
    <location>
        <begin position="105"/>
        <end position="127"/>
    </location>
</feature>
<evidence type="ECO:0000256" key="3">
    <source>
        <dbReference type="ARBA" id="ARBA00022448"/>
    </source>
</evidence>
<evidence type="ECO:0000256" key="6">
    <source>
        <dbReference type="ARBA" id="ARBA00023136"/>
    </source>
</evidence>
<evidence type="ECO:0000313" key="10">
    <source>
        <dbReference type="Proteomes" id="UP001049176"/>
    </source>
</evidence>
<dbReference type="OrthoDB" id="2116389at2759"/>
<evidence type="ECO:0000256" key="8">
    <source>
        <dbReference type="SAM" id="Phobius"/>
    </source>
</evidence>
<keyword evidence="10" id="KW-1185">Reference proteome</keyword>
<sequence length="128" mass="13760">MPTQDRASTDASYDTPTKRPDDGVPAEGDIGLTQPTEVKGLDSDFKQWSTKLGISCSIELNGITPTTVEERTEPRMYQLFTVWFSAILNVAGIATGALGPQVFGLGFINCCIIIVVADLISCLVPGYM</sequence>
<reference evidence="9" key="1">
    <citation type="journal article" date="2021" name="Genome Biol. Evol.">
        <title>The assembled and annotated genome of the fairy-ring fungus Marasmius oreades.</title>
        <authorList>
            <person name="Hiltunen M."/>
            <person name="Ament-Velasquez S.L."/>
            <person name="Johannesson H."/>
        </authorList>
    </citation>
    <scope>NUCLEOTIDE SEQUENCE</scope>
    <source>
        <strain evidence="9">03SP1</strain>
    </source>
</reference>
<evidence type="ECO:0000256" key="2">
    <source>
        <dbReference type="ARBA" id="ARBA00008974"/>
    </source>
</evidence>
<dbReference type="AlphaFoldDB" id="A0A9P7UZX4"/>
<keyword evidence="4 8" id="KW-0812">Transmembrane</keyword>
<feature type="compositionally biased region" description="Polar residues" evidence="7">
    <location>
        <begin position="1"/>
        <end position="15"/>
    </location>
</feature>
<dbReference type="PANTHER" id="PTHR31806:SF5">
    <property type="entry name" value="PURINE-CYTOSINE PERMEASE FCY21"/>
    <property type="match status" value="1"/>
</dbReference>
<feature type="region of interest" description="Disordered" evidence="7">
    <location>
        <begin position="1"/>
        <end position="37"/>
    </location>
</feature>
<keyword evidence="5 8" id="KW-1133">Transmembrane helix</keyword>
<keyword evidence="3" id="KW-0813">Transport</keyword>
<dbReference type="Proteomes" id="UP001049176">
    <property type="component" value="Chromosome 2"/>
</dbReference>
<gene>
    <name evidence="9" type="ORF">E1B28_005053</name>
</gene>